<reference evidence="3 4" key="1">
    <citation type="submission" date="2018-09" db="EMBL/GenBank/DDBJ databases">
        <authorList>
            <person name="Zhu H."/>
        </authorList>
    </citation>
    <scope>NUCLEOTIDE SEQUENCE [LARGE SCALE GENOMIC DNA]</scope>
    <source>
        <strain evidence="3 4">K1S02-61</strain>
    </source>
</reference>
<dbReference type="Pfam" id="PF13191">
    <property type="entry name" value="AAA_16"/>
    <property type="match status" value="1"/>
</dbReference>
<proteinExistence type="predicted"/>
<keyword evidence="4" id="KW-1185">Reference proteome</keyword>
<protein>
    <submittedName>
        <fullName evidence="3">ATP-binding protein</fullName>
    </submittedName>
</protein>
<accession>A0A418Y6K1</accession>
<comment type="caution">
    <text evidence="3">The sequence shown here is derived from an EMBL/GenBank/DDBJ whole genome shotgun (WGS) entry which is preliminary data.</text>
</comment>
<dbReference type="OrthoDB" id="2020141at2"/>
<sequence>MDQLQNPFSPGAGTPPPELAGRGDILNHVNMALARIKAGRAEKSVLLIGLRGVGKTVLLNKIESMATDQGYQTVMIEAHESKPLPALLMPYLRKILLSLDAGARVSAKVKRGLAVLKSFVSSVKVKVNEVEFGLDIEAEHGSADSGDLEADLTAVFVALGEAAADRQTSVAIIIDELQYLNEIELSSLIMAIHKVSQKQLPLVLIGAGLPQLVGNAGRSKSYAERLFNYPPVGQLKIADAHKALQEPVLAQGVQFTEQAIDEIIQVTQGYPYFLQEWGYQAWNLATTTPIDINVIKTATAASIERLDASFFRVRFDRLTPREKDYLRALAELGPVPQRSGDIAQLLGVESRSVAPLRNGLIKKGMIYSPQHGDTAFTVPLFEEFMKRIMPEMPKSKTKQPT</sequence>
<dbReference type="SUPFAM" id="SSF52540">
    <property type="entry name" value="P-loop containing nucleoside triphosphate hydrolases"/>
    <property type="match status" value="1"/>
</dbReference>
<dbReference type="SUPFAM" id="SSF46785">
    <property type="entry name" value="Winged helix' DNA-binding domain"/>
    <property type="match status" value="1"/>
</dbReference>
<dbReference type="EMBL" id="QYUP01000040">
    <property type="protein sequence ID" value="RJG23863.1"/>
    <property type="molecule type" value="Genomic_DNA"/>
</dbReference>
<feature type="region of interest" description="Disordered" evidence="1">
    <location>
        <begin position="1"/>
        <end position="21"/>
    </location>
</feature>
<evidence type="ECO:0000259" key="2">
    <source>
        <dbReference type="Pfam" id="PF13191"/>
    </source>
</evidence>
<dbReference type="Gene3D" id="3.40.50.300">
    <property type="entry name" value="P-loop containing nucleotide triphosphate hydrolases"/>
    <property type="match status" value="1"/>
</dbReference>
<organism evidence="3 4">
    <name type="scientific">Massilia cavernae</name>
    <dbReference type="NCBI Taxonomy" id="2320864"/>
    <lineage>
        <taxon>Bacteria</taxon>
        <taxon>Pseudomonadati</taxon>
        <taxon>Pseudomonadota</taxon>
        <taxon>Betaproteobacteria</taxon>
        <taxon>Burkholderiales</taxon>
        <taxon>Oxalobacteraceae</taxon>
        <taxon>Telluria group</taxon>
        <taxon>Massilia</taxon>
    </lineage>
</organism>
<dbReference type="RefSeq" id="WP_119809613.1">
    <property type="nucleotide sequence ID" value="NZ_QYUP01000040.1"/>
</dbReference>
<dbReference type="AlphaFoldDB" id="A0A418Y6K1"/>
<keyword evidence="3" id="KW-0547">Nucleotide-binding</keyword>
<dbReference type="PANTHER" id="PTHR34301:SF8">
    <property type="entry name" value="ATPASE DOMAIN-CONTAINING PROTEIN"/>
    <property type="match status" value="1"/>
</dbReference>
<dbReference type="InterPro" id="IPR041664">
    <property type="entry name" value="AAA_16"/>
</dbReference>
<evidence type="ECO:0000313" key="4">
    <source>
        <dbReference type="Proteomes" id="UP000284006"/>
    </source>
</evidence>
<dbReference type="InterPro" id="IPR027417">
    <property type="entry name" value="P-loop_NTPase"/>
</dbReference>
<dbReference type="PANTHER" id="PTHR34301">
    <property type="entry name" value="DNA-BINDING PROTEIN-RELATED"/>
    <property type="match status" value="1"/>
</dbReference>
<keyword evidence="3" id="KW-0067">ATP-binding</keyword>
<dbReference type="InterPro" id="IPR036390">
    <property type="entry name" value="WH_DNA-bd_sf"/>
</dbReference>
<dbReference type="GO" id="GO:0005524">
    <property type="term" value="F:ATP binding"/>
    <property type="evidence" value="ECO:0007669"/>
    <property type="project" value="UniProtKB-KW"/>
</dbReference>
<gene>
    <name evidence="3" type="ORF">D3872_04175</name>
</gene>
<name>A0A418Y6K1_9BURK</name>
<feature type="domain" description="Orc1-like AAA ATPase" evidence="2">
    <location>
        <begin position="18"/>
        <end position="205"/>
    </location>
</feature>
<evidence type="ECO:0000256" key="1">
    <source>
        <dbReference type="SAM" id="MobiDB-lite"/>
    </source>
</evidence>
<evidence type="ECO:0000313" key="3">
    <source>
        <dbReference type="EMBL" id="RJG23863.1"/>
    </source>
</evidence>
<dbReference type="Proteomes" id="UP000284006">
    <property type="component" value="Unassembled WGS sequence"/>
</dbReference>